<feature type="transmembrane region" description="Helical" evidence="7">
    <location>
        <begin position="118"/>
        <end position="145"/>
    </location>
</feature>
<dbReference type="GO" id="GO:0008381">
    <property type="term" value="F:mechanosensitive monoatomic ion channel activity"/>
    <property type="evidence" value="ECO:0007669"/>
    <property type="project" value="InterPro"/>
</dbReference>
<dbReference type="InterPro" id="IPR010920">
    <property type="entry name" value="LSM_dom_sf"/>
</dbReference>
<dbReference type="PANTHER" id="PTHR30221">
    <property type="entry name" value="SMALL-CONDUCTANCE MECHANOSENSITIVE CHANNEL"/>
    <property type="match status" value="1"/>
</dbReference>
<comment type="caution">
    <text evidence="7">Lacks conserved residue(s) required for the propagation of feature annotation.</text>
</comment>
<comment type="caution">
    <text evidence="9">The sequence shown here is derived from an EMBL/GenBank/DDBJ whole genome shotgun (WGS) entry which is preliminary data.</text>
</comment>
<protein>
    <recommendedName>
        <fullName evidence="7">Small-conductance mechanosensitive channel</fullName>
    </recommendedName>
</protein>
<dbReference type="AlphaFoldDB" id="A0A099L702"/>
<keyword evidence="3" id="KW-1003">Cell membrane</keyword>
<name>A0A099L702_COLPS</name>
<keyword evidence="7" id="KW-0997">Cell inner membrane</keyword>
<dbReference type="Gene3D" id="3.30.70.100">
    <property type="match status" value="1"/>
</dbReference>
<dbReference type="PATRIC" id="fig|28229.3.peg.393"/>
<dbReference type="PROSITE" id="PS01246">
    <property type="entry name" value="UPF0003"/>
    <property type="match status" value="1"/>
</dbReference>
<dbReference type="InterPro" id="IPR006685">
    <property type="entry name" value="MscS_channel_2nd"/>
</dbReference>
<dbReference type="Proteomes" id="UP000029868">
    <property type="component" value="Unassembled WGS sequence"/>
</dbReference>
<evidence type="ECO:0000256" key="4">
    <source>
        <dbReference type="ARBA" id="ARBA00022692"/>
    </source>
</evidence>
<evidence type="ECO:0000256" key="3">
    <source>
        <dbReference type="ARBA" id="ARBA00022475"/>
    </source>
</evidence>
<keyword evidence="5 7" id="KW-1133">Transmembrane helix</keyword>
<evidence type="ECO:0000256" key="1">
    <source>
        <dbReference type="ARBA" id="ARBA00004651"/>
    </source>
</evidence>
<dbReference type="PANTHER" id="PTHR30221:SF1">
    <property type="entry name" value="SMALL-CONDUCTANCE MECHANOSENSITIVE CHANNEL"/>
    <property type="match status" value="1"/>
</dbReference>
<evidence type="ECO:0000256" key="6">
    <source>
        <dbReference type="ARBA" id="ARBA00023136"/>
    </source>
</evidence>
<dbReference type="SUPFAM" id="SSF50182">
    <property type="entry name" value="Sm-like ribonucleoproteins"/>
    <property type="match status" value="1"/>
</dbReference>
<dbReference type="InterPro" id="IPR011066">
    <property type="entry name" value="MscS_channel_C_sf"/>
</dbReference>
<comment type="similarity">
    <text evidence="2 7">Belongs to the MscS (TC 1.A.23) family.</text>
</comment>
<accession>A0A099L702</accession>
<dbReference type="OrthoDB" id="9809206at2"/>
<evidence type="ECO:0000313" key="9">
    <source>
        <dbReference type="EMBL" id="KGJ97648.1"/>
    </source>
</evidence>
<sequence>MSDPKSENAENLTTTIADTAQQAVDLPAELLRTEIQQASEIYQVIIDFFTNYSFQLVGALLIFLLGYSVAGKVAKAVLRLCEKQKLDVTLSRFLASTTKMAVMVMITIMALSKLGISVTPFIAAIGAISLGAGLALQGLLANYAAGFNIIIIRPFVVGDTIEVQGVTGIVKEVQLAYTIIKNEDSAEITIPNKHIVGEVVLNSRKDSLLKLSVGISYKDNPIDVVKLVERTLSDLDIYTDEVRMQVGIDEFADSAITIGIRLWIPTTNLYAAKYSAYEAIYLAFEQENVTIPFPQQDIHLIEPKQVPEPTSL</sequence>
<dbReference type="InterPro" id="IPR006686">
    <property type="entry name" value="MscS_channel_CS"/>
</dbReference>
<comment type="subunit">
    <text evidence="7">Homoheptamer.</text>
</comment>
<proteinExistence type="inferred from homology"/>
<evidence type="ECO:0000256" key="2">
    <source>
        <dbReference type="ARBA" id="ARBA00008017"/>
    </source>
</evidence>
<reference evidence="9 10" key="1">
    <citation type="submission" date="2014-08" db="EMBL/GenBank/DDBJ databases">
        <title>Genomic and Phenotypic Diversity of Colwellia psychrerythraea strains from Disparate Marine Basins.</title>
        <authorList>
            <person name="Techtmann S.M."/>
            <person name="Stelling S.C."/>
            <person name="Utturkar S.M."/>
            <person name="Alshibli N."/>
            <person name="Harris A."/>
            <person name="Brown S.D."/>
            <person name="Hazen T.C."/>
        </authorList>
    </citation>
    <scope>NUCLEOTIDE SEQUENCE [LARGE SCALE GENOMIC DNA]</scope>
    <source>
        <strain evidence="9 10">GAB14E</strain>
    </source>
</reference>
<evidence type="ECO:0000259" key="8">
    <source>
        <dbReference type="Pfam" id="PF00924"/>
    </source>
</evidence>
<dbReference type="Pfam" id="PF05552">
    <property type="entry name" value="MS_channel_1st_1"/>
    <property type="match status" value="1"/>
</dbReference>
<comment type="function">
    <text evidence="7">Mechanosensitive channel that participates in the regulation of osmotic pressure changes within the cell, opening in response to stretch forces in the membrane lipid bilayer, without the need for other proteins. Contributes to normal resistance to hypoosmotic shock. Forms an ion channel of 1.0 nanosiemens conductance with a slight preference for anions.</text>
</comment>
<dbReference type="InterPro" id="IPR045275">
    <property type="entry name" value="MscS_archaea/bacteria_type"/>
</dbReference>
<feature type="domain" description="Mechanosensitive ion channel MscS" evidence="8">
    <location>
        <begin position="139"/>
        <end position="204"/>
    </location>
</feature>
<dbReference type="RefSeq" id="WP_033080483.1">
    <property type="nucleotide sequence ID" value="NZ_JQEC01000002.1"/>
</dbReference>
<keyword evidence="6 7" id="KW-0472">Membrane</keyword>
<dbReference type="InterPro" id="IPR008910">
    <property type="entry name" value="MSC_TM_helix"/>
</dbReference>
<dbReference type="Gene3D" id="1.10.287.1260">
    <property type="match status" value="1"/>
</dbReference>
<dbReference type="Pfam" id="PF00924">
    <property type="entry name" value="MS_channel_2nd"/>
    <property type="match status" value="1"/>
</dbReference>
<evidence type="ECO:0000256" key="5">
    <source>
        <dbReference type="ARBA" id="ARBA00022989"/>
    </source>
</evidence>
<organism evidence="9 10">
    <name type="scientific">Colwellia psychrerythraea</name>
    <name type="common">Vibrio psychroerythus</name>
    <dbReference type="NCBI Taxonomy" id="28229"/>
    <lineage>
        <taxon>Bacteria</taxon>
        <taxon>Pseudomonadati</taxon>
        <taxon>Pseudomonadota</taxon>
        <taxon>Gammaproteobacteria</taxon>
        <taxon>Alteromonadales</taxon>
        <taxon>Colwelliaceae</taxon>
        <taxon>Colwellia</taxon>
    </lineage>
</organism>
<evidence type="ECO:0000256" key="7">
    <source>
        <dbReference type="RuleBase" id="RU369025"/>
    </source>
</evidence>
<feature type="transmembrane region" description="Helical" evidence="7">
    <location>
        <begin position="52"/>
        <end position="70"/>
    </location>
</feature>
<evidence type="ECO:0000313" key="10">
    <source>
        <dbReference type="Proteomes" id="UP000029868"/>
    </source>
</evidence>
<keyword evidence="7" id="KW-0813">Transport</keyword>
<dbReference type="SUPFAM" id="SSF82689">
    <property type="entry name" value="Mechanosensitive channel protein MscS (YggB), C-terminal domain"/>
    <property type="match status" value="1"/>
</dbReference>
<gene>
    <name evidence="9" type="ORF">GAB14E_1237</name>
</gene>
<keyword evidence="7" id="KW-0406">Ion transport</keyword>
<dbReference type="InterPro" id="IPR011014">
    <property type="entry name" value="MscS_channel_TM-2"/>
</dbReference>
<feature type="transmembrane region" description="Helical" evidence="7">
    <location>
        <begin position="90"/>
        <end position="112"/>
    </location>
</feature>
<dbReference type="EMBL" id="JQEC01000002">
    <property type="protein sequence ID" value="KGJ97648.1"/>
    <property type="molecule type" value="Genomic_DNA"/>
</dbReference>
<dbReference type="InterPro" id="IPR023408">
    <property type="entry name" value="MscS_beta-dom_sf"/>
</dbReference>
<dbReference type="SUPFAM" id="SSF82861">
    <property type="entry name" value="Mechanosensitive channel protein MscS (YggB), transmembrane region"/>
    <property type="match status" value="1"/>
</dbReference>
<keyword evidence="4 7" id="KW-0812">Transmembrane</keyword>
<dbReference type="Gene3D" id="2.30.30.60">
    <property type="match status" value="1"/>
</dbReference>
<dbReference type="GO" id="GO:0005886">
    <property type="term" value="C:plasma membrane"/>
    <property type="evidence" value="ECO:0007669"/>
    <property type="project" value="UniProtKB-SubCell"/>
</dbReference>
<comment type="subcellular location">
    <subcellularLocation>
        <location evidence="7">Cell inner membrane</location>
        <topology evidence="7">Multi-pass membrane protein</topology>
    </subcellularLocation>
    <subcellularLocation>
        <location evidence="1">Cell membrane</location>
        <topology evidence="1">Multi-pass membrane protein</topology>
    </subcellularLocation>
</comment>
<keyword evidence="7" id="KW-0407">Ion channel</keyword>